<protein>
    <submittedName>
        <fullName evidence="1">LAME_0H13982g1_1</fullName>
    </submittedName>
</protein>
<accession>A0A1G4KH67</accession>
<evidence type="ECO:0000313" key="1">
    <source>
        <dbReference type="EMBL" id="SCV03880.1"/>
    </source>
</evidence>
<evidence type="ECO:0000313" key="2">
    <source>
        <dbReference type="Proteomes" id="UP000191144"/>
    </source>
</evidence>
<reference evidence="2" key="1">
    <citation type="submission" date="2016-03" db="EMBL/GenBank/DDBJ databases">
        <authorList>
            <person name="Devillers Hugo."/>
        </authorList>
    </citation>
    <scope>NUCLEOTIDE SEQUENCE [LARGE SCALE GENOMIC DNA]</scope>
</reference>
<keyword evidence="2" id="KW-1185">Reference proteome</keyword>
<name>A0A1G4KH67_9SACH</name>
<dbReference type="AlphaFoldDB" id="A0A1G4KH67"/>
<gene>
    <name evidence="1" type="ORF">LAME_0H13982G</name>
</gene>
<sequence length="111" mass="12105">MTYSPQDFQDEVFSFSLTNDAPALQHSPCSYSSIADQVADDDFLIESPGFGAMASGDDELFALDTELSMLPRSYAGLPSDDKKSTLPTMLPIPDEFANAAQDNYRLWLAGV</sequence>
<proteinExistence type="predicted"/>
<organism evidence="1 2">
    <name type="scientific">Lachancea meyersii CBS 8951</name>
    <dbReference type="NCBI Taxonomy" id="1266667"/>
    <lineage>
        <taxon>Eukaryota</taxon>
        <taxon>Fungi</taxon>
        <taxon>Dikarya</taxon>
        <taxon>Ascomycota</taxon>
        <taxon>Saccharomycotina</taxon>
        <taxon>Saccharomycetes</taxon>
        <taxon>Saccharomycetales</taxon>
        <taxon>Saccharomycetaceae</taxon>
        <taxon>Lachancea</taxon>
    </lineage>
</organism>
<dbReference type="OrthoDB" id="4033322at2759"/>
<dbReference type="EMBL" id="LT598480">
    <property type="protein sequence ID" value="SCV03880.1"/>
    <property type="molecule type" value="Genomic_DNA"/>
</dbReference>
<dbReference type="Proteomes" id="UP000191144">
    <property type="component" value="Chromosome H"/>
</dbReference>